<keyword evidence="5" id="KW-0169">Cobalamin biosynthesis</keyword>
<comment type="pathway">
    <text evidence="1">Nucleoside biosynthesis; alpha-ribazole biosynthesis; alpha-ribazole from 5,6-dimethylbenzimidazole: step 1/2.</text>
</comment>
<gene>
    <name evidence="10" type="primary">cobT</name>
    <name evidence="10" type="ORF">KL86SPO_50793</name>
</gene>
<accession>A0A212LZT1</accession>
<comment type="similarity">
    <text evidence="2">Belongs to the CobT family.</text>
</comment>
<evidence type="ECO:0000256" key="3">
    <source>
        <dbReference type="ARBA" id="ARBA00011991"/>
    </source>
</evidence>
<dbReference type="GO" id="GO:0008939">
    <property type="term" value="F:nicotinate-nucleotide-dimethylbenzimidazole phosphoribosyltransferase activity"/>
    <property type="evidence" value="ECO:0007669"/>
    <property type="project" value="UniProtKB-EC"/>
</dbReference>
<dbReference type="PANTHER" id="PTHR43463:SF1">
    <property type="entry name" value="NICOTINATE-NUCLEOTIDE--DIMETHYLBENZIMIDAZOLE PHOSPHORIBOSYLTRANSFERASE"/>
    <property type="match status" value="1"/>
</dbReference>
<comment type="catalytic activity">
    <reaction evidence="9">
        <text>5,6-dimethylbenzimidazole + nicotinate beta-D-ribonucleotide = alpha-ribazole 5'-phosphate + nicotinate + H(+)</text>
        <dbReference type="Rhea" id="RHEA:11196"/>
        <dbReference type="ChEBI" id="CHEBI:15378"/>
        <dbReference type="ChEBI" id="CHEBI:15890"/>
        <dbReference type="ChEBI" id="CHEBI:32544"/>
        <dbReference type="ChEBI" id="CHEBI:57502"/>
        <dbReference type="ChEBI" id="CHEBI:57918"/>
        <dbReference type="EC" id="2.4.2.21"/>
    </reaction>
</comment>
<reference evidence="10" key="1">
    <citation type="submission" date="2016-08" db="EMBL/GenBank/DDBJ databases">
        <authorList>
            <person name="Seilhamer J.J."/>
        </authorList>
    </citation>
    <scope>NUCLEOTIDE SEQUENCE</scope>
    <source>
        <strain evidence="10">86</strain>
    </source>
</reference>
<dbReference type="Pfam" id="PF02277">
    <property type="entry name" value="DBI_PRT"/>
    <property type="match status" value="1"/>
</dbReference>
<dbReference type="EMBL" id="FMJE01000005">
    <property type="protein sequence ID" value="SCM83021.1"/>
    <property type="molecule type" value="Genomic_DNA"/>
</dbReference>
<dbReference type="SUPFAM" id="SSF52733">
    <property type="entry name" value="Nicotinate mononucleotide:5,6-dimethylbenzimidazole phosphoribosyltransferase (CobT)"/>
    <property type="match status" value="1"/>
</dbReference>
<dbReference type="GO" id="GO:0009236">
    <property type="term" value="P:cobalamin biosynthetic process"/>
    <property type="evidence" value="ECO:0007669"/>
    <property type="project" value="UniProtKB-KW"/>
</dbReference>
<dbReference type="Gene3D" id="1.10.1610.10">
    <property type="match status" value="1"/>
</dbReference>
<evidence type="ECO:0000256" key="7">
    <source>
        <dbReference type="ARBA" id="ARBA00022679"/>
    </source>
</evidence>
<dbReference type="Gene3D" id="3.40.50.10210">
    <property type="match status" value="1"/>
</dbReference>
<organism evidence="10">
    <name type="scientific">uncultured Sporomusa sp</name>
    <dbReference type="NCBI Taxonomy" id="307249"/>
    <lineage>
        <taxon>Bacteria</taxon>
        <taxon>Bacillati</taxon>
        <taxon>Bacillota</taxon>
        <taxon>Negativicutes</taxon>
        <taxon>Selenomonadales</taxon>
        <taxon>Sporomusaceae</taxon>
        <taxon>Sporomusa</taxon>
        <taxon>environmental samples</taxon>
    </lineage>
</organism>
<dbReference type="RefSeq" id="WP_288185553.1">
    <property type="nucleotide sequence ID" value="NZ_LT608335.1"/>
</dbReference>
<evidence type="ECO:0000256" key="6">
    <source>
        <dbReference type="ARBA" id="ARBA00022676"/>
    </source>
</evidence>
<evidence type="ECO:0000313" key="10">
    <source>
        <dbReference type="EMBL" id="SCM83021.1"/>
    </source>
</evidence>
<sequence length="352" mass="37120">MFNDILATIKPLDEQAMERCQLRLDNLTKPLNSLHSFEHIARQLAGVTGHPRPRNLEKSIIIMAADSEAALAARGKYEQTPTAQKINNFCQGRSVINSFAEHAQAKLVLMDIGVAAELPPYAQVRHEKIAYGTANMLQGPALTRTQTIQAIKVGIQTASEVIASGVQVIGLGEMGIAGTISGLAVASCYSEQPLANLTGRERVIIRRSWVVNEPDKQDPLDVLTKVGSLSMAGLVGVIIGAAVGRAAVVLDGLVTSAAALLAVQMAPAVKDYLIGSHFAAEPGHKEVLGLLGLPAYLKLDMNLGEGTGAALGMSLITASLHVINDMKTFGEAEVAVAQDGPGALKQNKAVRD</sequence>
<dbReference type="EC" id="2.4.2.21" evidence="3"/>
<dbReference type="AlphaFoldDB" id="A0A212LZT1"/>
<protein>
    <recommendedName>
        <fullName evidence="4">Nicotinate-nucleotide--dimethylbenzimidazole phosphoribosyltransferase</fullName>
        <ecNumber evidence="3">2.4.2.21</ecNumber>
    </recommendedName>
    <alternativeName>
        <fullName evidence="8">N(1)-alpha-phosphoribosyltransferase</fullName>
    </alternativeName>
</protein>
<proteinExistence type="inferred from homology"/>
<keyword evidence="6 10" id="KW-0328">Glycosyltransferase</keyword>
<dbReference type="InterPro" id="IPR003200">
    <property type="entry name" value="Nict_dMeBzImd_PRibTrfase"/>
</dbReference>
<dbReference type="UniPathway" id="UPA00061">
    <property type="reaction ID" value="UER00516"/>
</dbReference>
<dbReference type="PANTHER" id="PTHR43463">
    <property type="entry name" value="NICOTINATE-NUCLEOTIDE--DIMETHYLBENZIMIDAZOLE PHOSPHORIBOSYLTRANSFERASE"/>
    <property type="match status" value="1"/>
</dbReference>
<name>A0A212LZT1_9FIRM</name>
<dbReference type="CDD" id="cd02439">
    <property type="entry name" value="DMB-PRT_CobT"/>
    <property type="match status" value="1"/>
</dbReference>
<evidence type="ECO:0000256" key="9">
    <source>
        <dbReference type="ARBA" id="ARBA00047340"/>
    </source>
</evidence>
<dbReference type="InterPro" id="IPR036087">
    <property type="entry name" value="Nict_dMeBzImd_PRibTrfase_sf"/>
</dbReference>
<evidence type="ECO:0000256" key="2">
    <source>
        <dbReference type="ARBA" id="ARBA00007110"/>
    </source>
</evidence>
<evidence type="ECO:0000256" key="4">
    <source>
        <dbReference type="ARBA" id="ARBA00015486"/>
    </source>
</evidence>
<dbReference type="InterPro" id="IPR023195">
    <property type="entry name" value="Nict_dMeBzImd_PRibTrfase_N"/>
</dbReference>
<evidence type="ECO:0000256" key="1">
    <source>
        <dbReference type="ARBA" id="ARBA00005049"/>
    </source>
</evidence>
<evidence type="ECO:0000256" key="8">
    <source>
        <dbReference type="ARBA" id="ARBA00030686"/>
    </source>
</evidence>
<evidence type="ECO:0000256" key="5">
    <source>
        <dbReference type="ARBA" id="ARBA00022573"/>
    </source>
</evidence>
<keyword evidence="7 10" id="KW-0808">Transferase</keyword>